<dbReference type="Proteomes" id="UP000242181">
    <property type="component" value="Unassembled WGS sequence"/>
</dbReference>
<evidence type="ECO:0000259" key="2">
    <source>
        <dbReference type="Pfam" id="PF13086"/>
    </source>
</evidence>
<dbReference type="InterPro" id="IPR047187">
    <property type="entry name" value="SF1_C_Upf1"/>
</dbReference>
<feature type="domain" description="Restriction endonuclease type II-like" evidence="4">
    <location>
        <begin position="1414"/>
        <end position="1507"/>
    </location>
</feature>
<feature type="region of interest" description="Disordered" evidence="1">
    <location>
        <begin position="1557"/>
        <end position="1581"/>
    </location>
</feature>
<dbReference type="PANTHER" id="PTHR10887:SF495">
    <property type="entry name" value="HELICASE SENATAXIN ISOFORM X1-RELATED"/>
    <property type="match status" value="1"/>
</dbReference>
<dbReference type="SUPFAM" id="SSF52540">
    <property type="entry name" value="P-loop containing nucleoside triphosphate hydrolases"/>
    <property type="match status" value="1"/>
</dbReference>
<dbReference type="SUPFAM" id="SSF52980">
    <property type="entry name" value="Restriction endonuclease-like"/>
    <property type="match status" value="1"/>
</dbReference>
<protein>
    <submittedName>
        <fullName evidence="5">Uncharacterized protein</fullName>
    </submittedName>
</protein>
<dbReference type="RefSeq" id="WP_106454295.1">
    <property type="nucleotide sequence ID" value="NZ_PXYH01000021.1"/>
</dbReference>
<organism evidence="5 6">
    <name type="scientific">Zobellella taiwanensis</name>
    <dbReference type="NCBI Taxonomy" id="347535"/>
    <lineage>
        <taxon>Bacteria</taxon>
        <taxon>Pseudomonadati</taxon>
        <taxon>Pseudomonadota</taxon>
        <taxon>Gammaproteobacteria</taxon>
        <taxon>Aeromonadales</taxon>
        <taxon>Aeromonadaceae</taxon>
        <taxon>Zobellella</taxon>
    </lineage>
</organism>
<evidence type="ECO:0000313" key="5">
    <source>
        <dbReference type="EMBL" id="PSJ38733.1"/>
    </source>
</evidence>
<accession>A0A2P7QL89</accession>
<evidence type="ECO:0000313" key="6">
    <source>
        <dbReference type="Proteomes" id="UP000242181"/>
    </source>
</evidence>
<dbReference type="GO" id="GO:0003677">
    <property type="term" value="F:DNA binding"/>
    <property type="evidence" value="ECO:0007669"/>
    <property type="project" value="InterPro"/>
</dbReference>
<feature type="domain" description="DNA2/NAM7 helicase helicase" evidence="2">
    <location>
        <begin position="423"/>
        <end position="566"/>
    </location>
</feature>
<dbReference type="InterPro" id="IPR049468">
    <property type="entry name" value="Restrct_endonuc-II-like_dom"/>
</dbReference>
<dbReference type="InterPro" id="IPR027417">
    <property type="entry name" value="P-loop_NTPase"/>
</dbReference>
<dbReference type="Gene3D" id="3.40.50.300">
    <property type="entry name" value="P-loop containing nucleotide triphosphate hydrolases"/>
    <property type="match status" value="3"/>
</dbReference>
<dbReference type="Pfam" id="PF13087">
    <property type="entry name" value="AAA_12"/>
    <property type="match status" value="1"/>
</dbReference>
<dbReference type="CDD" id="cd18808">
    <property type="entry name" value="SF1_C_Upf1"/>
    <property type="match status" value="1"/>
</dbReference>
<proteinExistence type="predicted"/>
<evidence type="ECO:0000256" key="1">
    <source>
        <dbReference type="SAM" id="MobiDB-lite"/>
    </source>
</evidence>
<dbReference type="InterPro" id="IPR041679">
    <property type="entry name" value="DNA2/NAM7-like_C"/>
</dbReference>
<evidence type="ECO:0000259" key="4">
    <source>
        <dbReference type="Pfam" id="PF18741"/>
    </source>
</evidence>
<reference evidence="5 6" key="1">
    <citation type="submission" date="2018-03" db="EMBL/GenBank/DDBJ databases">
        <title>The draft genome of Zobellella taiwanensis JCM 13381.</title>
        <authorList>
            <person name="Liu L."/>
            <person name="Li L."/>
            <person name="Wang T."/>
            <person name="Zhang X."/>
            <person name="Liang L."/>
        </authorList>
    </citation>
    <scope>NUCLEOTIDE SEQUENCE [LARGE SCALE GENOMIC DNA]</scope>
    <source>
        <strain evidence="5 6">JCM 13381</strain>
    </source>
</reference>
<dbReference type="Gene3D" id="3.10.50.30">
    <property type="entry name" value="Transcription elongation factor, GreA/GreB, C-terminal domain"/>
    <property type="match status" value="1"/>
</dbReference>
<dbReference type="InterPro" id="IPR045055">
    <property type="entry name" value="DNA2/NAM7-like"/>
</dbReference>
<keyword evidence="6" id="KW-1185">Reference proteome</keyword>
<dbReference type="Pfam" id="PF13086">
    <property type="entry name" value="AAA_11"/>
    <property type="match status" value="1"/>
</dbReference>
<dbReference type="Pfam" id="PF18741">
    <property type="entry name" value="MTES_1575"/>
    <property type="match status" value="1"/>
</dbReference>
<dbReference type="OrthoDB" id="9757917at2"/>
<dbReference type="EMBL" id="PXYH01000021">
    <property type="protein sequence ID" value="PSJ38733.1"/>
    <property type="molecule type" value="Genomic_DNA"/>
</dbReference>
<dbReference type="PANTHER" id="PTHR10887">
    <property type="entry name" value="DNA2/NAM7 HELICASE FAMILY"/>
    <property type="match status" value="1"/>
</dbReference>
<gene>
    <name evidence="5" type="ORF">C7I36_13895</name>
</gene>
<evidence type="ECO:0000259" key="3">
    <source>
        <dbReference type="Pfam" id="PF13087"/>
    </source>
</evidence>
<dbReference type="GO" id="GO:0004386">
    <property type="term" value="F:helicase activity"/>
    <property type="evidence" value="ECO:0007669"/>
    <property type="project" value="InterPro"/>
</dbReference>
<dbReference type="InterPro" id="IPR036953">
    <property type="entry name" value="GreA/GreB_C_sf"/>
</dbReference>
<name>A0A2P7QL89_9GAMM</name>
<dbReference type="InterPro" id="IPR011335">
    <property type="entry name" value="Restrct_endonuc-II-like"/>
</dbReference>
<sequence length="1672" mass="189498">MDEQPKDDSIQQNLINLLAYAKELHSIRSKVILDYTQKPVMSSKTGVELSTHENVRLHEDAPGEAWIAIDRIERTSPPAVPDHCELFLQGVPLDNTSQSPSLKAIAVQRVTIEDASDLIEAGIVLEQDVMPIRATDDTHFGQQVDVIIKLEQVPHLQHAFKCWVAEQWASWAEIERARERQIRLYRHYFQIHQELRHHSDEFELVVVQNMVALTAEDGSVVKAPLLEHTVDITVDEHEGYALIITPRETPTCLVTEPYGNAMLPGASRLRTSLTQYLDKYYQQTERIDILFDDALTERLGMAAASVLHPEAYYDPALTDLPAPKSIPVCSPIWMLVLRPKSTQPYIDNIETLTEQIRSTKTEDLPQVGIAFGSPPSHKKLDEDEIDFNLGNLNIGQRPTSSSSTSELTEVEKPHGEMFFPLPYNQEQATILDQTESSNAVSVQGPPGTGKSHTIANIVAHYMSTGRRVLISAKTPEALAGVRSKLPKTLSNLTIAVLDNDSDSKKQVENAISFISAQIQGLNPKETRIEIEQLQSSIQAKRDRIAVIENALLKHAASQLTQIEYKNQRISPAQLVKLIRCQQEDHSWFPDALTLSDEHTPSFSHELVVQARELRQDLGEDVFYSNQPLPDLNVLPDVPALRRIHESLQQSQAIERALLNGETPEPAENTADFEKKMKAAIQVFNDMAITKRHLREHDDWTKLVIHLFSPVTIATERQEIVRLINTAGTWLDKVEPLMVYAINVDLHPWEDNDLAEAIKRAASGQKPFGLGALFKSKAKRAFEQIQIRGQYPQSAEEWQLVHQMLEALKSLQSLKNTWRALAGYIGFPDLPDTVPELVAFLRLNRPILDIAELNYEQWTLTLEQLKELYPYGVDHTAVAKMGNEFERLHNGLRQWVNRLELIQSQQVPRRMREAAEAGRGPVFNSLRTIADKLGEEDGTTQLGDTWRVLRDKITLLKSKQAKFEQLSAIADTLRQYGAPNWAQQLCSVPAEGYEDQLTPGDWRDAWELAQARGFIASLPSRDQINALAEEQNSLEQDIQRQFDRLIELRALLGLRKGMTEKIASGLARFAAAFSRIGRNVTAKRSKQHWKEARDAMMDCYDAIPCWIIPEGRVAEQIPAKLKAFDLVIIDEASQSDITAIPVILRGKKLLVVGDDKQVSPSLVGIKEERISQLMEDYLGNHPLKQSFHPTNSLYDLVGIMSPGKRTSLREHFRCVEPIINFCSKHFYSEPLIPLRLPMSHERLDPPLVDIWVKNGRKVLDRNEAEANVIIEEIEKITSDSAMAGRTIGVISLIGYKQAKLISKRLFDRLGVEIIERHQIECGDARFFQGQERDIVFLSMVASPGDARAQTGRENQQRFNVAVSRARDRLVLVRSVGLNDLNNPQDLKAALIEHFQRPIEVTEGDKERIIRCESEFERQVFTRLINDHYRVIPQFEAGHYRIDMVIEGANDRRLAVELDGDQYHGPDNFVRDQIRQKRLERVGWTFWRCWASDWYMNSDSCYADLIDRLNSMGIEPLGSEYSQATYVRHETRGEQQTSEELLTELEKAVKPAVTPVNEYGKFVDTPDQPAHREPTAPTLSSYPEPHSSIQLMMTDLDEIPSEQEEIIEVGDRVTITYEDEPEKQITIMISEHHQEPTKGIVRKDEPLPQAILGAMIGDEFDITTDHPRVGTVPG</sequence>
<dbReference type="InterPro" id="IPR041677">
    <property type="entry name" value="DNA2/NAM7_AAA_11"/>
</dbReference>
<comment type="caution">
    <text evidence="5">The sequence shown here is derived from an EMBL/GenBank/DDBJ whole genome shotgun (WGS) entry which is preliminary data.</text>
</comment>
<feature type="domain" description="DNA2/NAM7 helicase-like C-terminal" evidence="3">
    <location>
        <begin position="1201"/>
        <end position="1371"/>
    </location>
</feature>
<dbReference type="Gene3D" id="3.40.960.10">
    <property type="entry name" value="VSR Endonuclease"/>
    <property type="match status" value="1"/>
</dbReference>
<dbReference type="GO" id="GO:0032784">
    <property type="term" value="P:regulation of DNA-templated transcription elongation"/>
    <property type="evidence" value="ECO:0007669"/>
    <property type="project" value="InterPro"/>
</dbReference>